<dbReference type="InterPro" id="IPR023753">
    <property type="entry name" value="FAD/NAD-binding_dom"/>
</dbReference>
<evidence type="ECO:0000256" key="7">
    <source>
        <dbReference type="ARBA" id="ARBA00023002"/>
    </source>
</evidence>
<dbReference type="OrthoDB" id="9804454at2"/>
<dbReference type="STRING" id="93064.BRX40_00325"/>
<protein>
    <submittedName>
        <fullName evidence="12">NADH:flavin oxidoreductase</fullName>
    </submittedName>
</protein>
<evidence type="ECO:0000256" key="9">
    <source>
        <dbReference type="ARBA" id="ARBA00023014"/>
    </source>
</evidence>
<dbReference type="PRINTS" id="PR00469">
    <property type="entry name" value="PNDRDTASEII"/>
</dbReference>
<evidence type="ECO:0000256" key="6">
    <source>
        <dbReference type="ARBA" id="ARBA00022723"/>
    </source>
</evidence>
<proteinExistence type="inferred from homology"/>
<comment type="cofactor">
    <cofactor evidence="1">
        <name>FMN</name>
        <dbReference type="ChEBI" id="CHEBI:58210"/>
    </cofactor>
</comment>
<keyword evidence="6" id="KW-0479">Metal-binding</keyword>
<evidence type="ECO:0000313" key="15">
    <source>
        <dbReference type="Proteomes" id="UP000286681"/>
    </source>
</evidence>
<dbReference type="PANTHER" id="PTHR42917:SF2">
    <property type="entry name" value="2,4-DIENOYL-COA REDUCTASE [(2E)-ENOYL-COA-PRODUCING]"/>
    <property type="match status" value="1"/>
</dbReference>
<evidence type="ECO:0000256" key="5">
    <source>
        <dbReference type="ARBA" id="ARBA00022643"/>
    </source>
</evidence>
<keyword evidence="5" id="KW-0288">FMN</keyword>
<dbReference type="GO" id="GO:0016491">
    <property type="term" value="F:oxidoreductase activity"/>
    <property type="evidence" value="ECO:0007669"/>
    <property type="project" value="UniProtKB-KW"/>
</dbReference>
<dbReference type="AlphaFoldDB" id="A0A1L6J554"/>
<reference evidence="14" key="2">
    <citation type="submission" date="2016-12" db="EMBL/GenBank/DDBJ databases">
        <title>Whole genome sequencing of Sphingomonas sp. ABOJV.</title>
        <authorList>
            <person name="Conlan S."/>
            <person name="Thomas P.J."/>
            <person name="Mullikin J."/>
            <person name="Palmore T.N."/>
            <person name="Frank K.M."/>
            <person name="Segre J.A."/>
        </authorList>
    </citation>
    <scope>NUCLEOTIDE SEQUENCE [LARGE SCALE GENOMIC DNA]</scope>
    <source>
        <strain evidence="14">ABOJV</strain>
    </source>
</reference>
<accession>A0A1L6J554</accession>
<comment type="cofactor">
    <cofactor evidence="2">
        <name>[4Fe-4S] cluster</name>
        <dbReference type="ChEBI" id="CHEBI:49883"/>
    </cofactor>
</comment>
<keyword evidence="4" id="KW-0285">Flavoprotein</keyword>
<dbReference type="Gene3D" id="3.40.50.720">
    <property type="entry name" value="NAD(P)-binding Rossmann-like Domain"/>
    <property type="match status" value="1"/>
</dbReference>
<feature type="domain" description="NADH:flavin oxidoreductase/NADH oxidase N-terminal" evidence="10">
    <location>
        <begin position="9"/>
        <end position="344"/>
    </location>
</feature>
<keyword evidence="14" id="KW-1185">Reference proteome</keyword>
<organism evidence="12 14">
    <name type="scientific">Sphingomonas koreensis</name>
    <dbReference type="NCBI Taxonomy" id="93064"/>
    <lineage>
        <taxon>Bacteria</taxon>
        <taxon>Pseudomonadati</taxon>
        <taxon>Pseudomonadota</taxon>
        <taxon>Alphaproteobacteria</taxon>
        <taxon>Sphingomonadales</taxon>
        <taxon>Sphingomonadaceae</taxon>
        <taxon>Sphingomonas</taxon>
    </lineage>
</organism>
<comment type="similarity">
    <text evidence="3">In the N-terminal section; belongs to the NADH:flavin oxidoreductase/NADH oxidase family.</text>
</comment>
<reference evidence="12" key="1">
    <citation type="submission" date="2016-12" db="EMBL/GenBank/DDBJ databases">
        <title>Whole genome sequencing of Sphingomonas koreensis.</title>
        <authorList>
            <person name="Conlan S."/>
            <person name="Thomas P.J."/>
            <person name="Mullikin J."/>
            <person name="Palmore T.N."/>
            <person name="Frank K.M."/>
            <person name="Segre J.A."/>
        </authorList>
    </citation>
    <scope>NUCLEOTIDE SEQUENCE</scope>
    <source>
        <strain evidence="12">ABOJV</strain>
    </source>
</reference>
<dbReference type="InterPro" id="IPR013785">
    <property type="entry name" value="Aldolase_TIM"/>
</dbReference>
<evidence type="ECO:0000256" key="8">
    <source>
        <dbReference type="ARBA" id="ARBA00023004"/>
    </source>
</evidence>
<evidence type="ECO:0000256" key="4">
    <source>
        <dbReference type="ARBA" id="ARBA00022630"/>
    </source>
</evidence>
<evidence type="ECO:0000256" key="2">
    <source>
        <dbReference type="ARBA" id="ARBA00001966"/>
    </source>
</evidence>
<reference evidence="13 15" key="3">
    <citation type="submission" date="2018-07" db="EMBL/GenBank/DDBJ databases">
        <title>Genomic and Epidemiologic Investigation of an Indolent Hospital Outbreak.</title>
        <authorList>
            <person name="Johnson R.C."/>
            <person name="Deming C."/>
            <person name="Conlan S."/>
            <person name="Zellmer C.J."/>
            <person name="Michelin A.V."/>
            <person name="Lee-Lin S."/>
            <person name="Thomas P.J."/>
            <person name="Park M."/>
            <person name="Weingarten R.A."/>
            <person name="Less J."/>
            <person name="Dekker J.P."/>
            <person name="Frank K.M."/>
            <person name="Musser K.A."/>
            <person name="Mcquiston J.R."/>
            <person name="Henderson D.K."/>
            <person name="Lau A.F."/>
            <person name="Palmore T.N."/>
            <person name="Segre J.A."/>
        </authorList>
    </citation>
    <scope>NUCLEOTIDE SEQUENCE [LARGE SCALE GENOMIC DNA]</scope>
    <source>
        <strain evidence="13 15">SK-NIH.Env10_0317</strain>
    </source>
</reference>
<dbReference type="InterPro" id="IPR001155">
    <property type="entry name" value="OxRdtase_FMN_N"/>
</dbReference>
<evidence type="ECO:0000259" key="11">
    <source>
        <dbReference type="Pfam" id="PF07992"/>
    </source>
</evidence>
<sequence length="668" mass="72218">MTGSTAYPNLFTPLRLRGVELPNRLVMAPMSTELGGLEGEVTPAMIAFYRERALGGMGLIIVEYTCVDPDTGRAHEYQLTLDDRKNLDGHRRLVRTIHDAGAKIFMQIQHCGQYANRKVLPGGMPVGPSDIFSKRDPEQMTCRGLTSEEIAKLVISFGNTAALAVEAGYDGVELHGAHGYLLTQFMSPLGNKRDDEWGGDAERRLAFPLAVIRSVREKLGELPLVYRLSADEFRPGGLTIDDMEEIAPRLVEAGADALHVSMGWGVGPAFEKVVEPMSMPEGWRIPYAARIRAATGVPVIAVGQIRWPETGEQAVASGDADLIALGRPMLTDPEWANKAKAGRRDLIRPCTSCNWCISPHPGRVQVGCAENPRTGTELDPPIPVDMGKGKRAVVIGAGPGGASAALLLQQSGFETHIFETRAFTGGGIIASATPPGKDKLFWYSDYLGNRLAESAVIRHFGKRAELEDILALNPDVAILAAGTRRIDLPIEGLDDPIVMDAYDLLMRERDLGLTEGQHAIVYGGGETGCETAEFCAHHGVHVTLVSRSPADKLARSAEWVYRMGLLRRLHENPLITIVDNSHVRSVGNRKVTIETGGVAREIEADRLLLAQGRRSADELAAALGDAGIAVSVVGDSRQVGRIGDAVHMSYRAVQALSAQYARMPKLAC</sequence>
<keyword evidence="8" id="KW-0408">Iron</keyword>
<evidence type="ECO:0000256" key="3">
    <source>
        <dbReference type="ARBA" id="ARBA00011048"/>
    </source>
</evidence>
<dbReference type="CDD" id="cd02803">
    <property type="entry name" value="OYE_like_FMN_family"/>
    <property type="match status" value="1"/>
</dbReference>
<evidence type="ECO:0000313" key="12">
    <source>
        <dbReference type="EMBL" id="APR51083.1"/>
    </source>
</evidence>
<name>A0A1L6J554_9SPHN</name>
<dbReference type="EMBL" id="QQWO01000015">
    <property type="protein sequence ID" value="RSV00741.1"/>
    <property type="molecule type" value="Genomic_DNA"/>
</dbReference>
<evidence type="ECO:0000313" key="13">
    <source>
        <dbReference type="EMBL" id="RSV00741.1"/>
    </source>
</evidence>
<keyword evidence="9" id="KW-0411">Iron-sulfur</keyword>
<gene>
    <name evidence="12" type="ORF">BRX40_00325</name>
    <name evidence="13" type="ORF">CA257_16845</name>
</gene>
<keyword evidence="7" id="KW-0560">Oxidoreductase</keyword>
<dbReference type="GO" id="GO:0051536">
    <property type="term" value="F:iron-sulfur cluster binding"/>
    <property type="evidence" value="ECO:0007669"/>
    <property type="project" value="UniProtKB-KW"/>
</dbReference>
<dbReference type="Gene3D" id="3.20.20.70">
    <property type="entry name" value="Aldolase class I"/>
    <property type="match status" value="1"/>
</dbReference>
<feature type="domain" description="FAD/NAD(P)-binding" evidence="11">
    <location>
        <begin position="391"/>
        <end position="629"/>
    </location>
</feature>
<dbReference type="GO" id="GO:0046872">
    <property type="term" value="F:metal ion binding"/>
    <property type="evidence" value="ECO:0007669"/>
    <property type="project" value="UniProtKB-KW"/>
</dbReference>
<evidence type="ECO:0000256" key="1">
    <source>
        <dbReference type="ARBA" id="ARBA00001917"/>
    </source>
</evidence>
<dbReference type="Proteomes" id="UP000185161">
    <property type="component" value="Chromosome"/>
</dbReference>
<dbReference type="GeneID" id="44131000"/>
<dbReference type="SUPFAM" id="SSF51395">
    <property type="entry name" value="FMN-linked oxidoreductases"/>
    <property type="match status" value="1"/>
</dbReference>
<dbReference type="KEGG" id="skr:BRX40_00325"/>
<dbReference type="Pfam" id="PF00724">
    <property type="entry name" value="Oxidored_FMN"/>
    <property type="match status" value="1"/>
</dbReference>
<dbReference type="GO" id="GO:0010181">
    <property type="term" value="F:FMN binding"/>
    <property type="evidence" value="ECO:0007669"/>
    <property type="project" value="InterPro"/>
</dbReference>
<dbReference type="PRINTS" id="PR00368">
    <property type="entry name" value="FADPNR"/>
</dbReference>
<dbReference type="RefSeq" id="WP_066580741.1">
    <property type="nucleotide sequence ID" value="NZ_CP018820.1"/>
</dbReference>
<dbReference type="PANTHER" id="PTHR42917">
    <property type="entry name" value="2,4-DIENOYL-COA REDUCTASE"/>
    <property type="match status" value="1"/>
</dbReference>
<dbReference type="InterPro" id="IPR051793">
    <property type="entry name" value="NADH:flavin_oxidoreductase"/>
</dbReference>
<dbReference type="InterPro" id="IPR036188">
    <property type="entry name" value="FAD/NAD-bd_sf"/>
</dbReference>
<evidence type="ECO:0000313" key="14">
    <source>
        <dbReference type="Proteomes" id="UP000185161"/>
    </source>
</evidence>
<dbReference type="EMBL" id="CP018820">
    <property type="protein sequence ID" value="APR51083.1"/>
    <property type="molecule type" value="Genomic_DNA"/>
</dbReference>
<dbReference type="Gene3D" id="3.50.50.60">
    <property type="entry name" value="FAD/NAD(P)-binding domain"/>
    <property type="match status" value="1"/>
</dbReference>
<evidence type="ECO:0000259" key="10">
    <source>
        <dbReference type="Pfam" id="PF00724"/>
    </source>
</evidence>
<dbReference type="Pfam" id="PF07992">
    <property type="entry name" value="Pyr_redox_2"/>
    <property type="match status" value="1"/>
</dbReference>
<dbReference type="SUPFAM" id="SSF51905">
    <property type="entry name" value="FAD/NAD(P)-binding domain"/>
    <property type="match status" value="1"/>
</dbReference>
<dbReference type="Proteomes" id="UP000286681">
    <property type="component" value="Unassembled WGS sequence"/>
</dbReference>